<dbReference type="Pfam" id="PF01548">
    <property type="entry name" value="DEDD_Tnp_IS110"/>
    <property type="match status" value="1"/>
</dbReference>
<name>A0ABW3U8S0_9GAMM</name>
<dbReference type="NCBIfam" id="NF033542">
    <property type="entry name" value="transpos_IS110"/>
    <property type="match status" value="1"/>
</dbReference>
<dbReference type="PANTHER" id="PTHR33055">
    <property type="entry name" value="TRANSPOSASE FOR INSERTION SEQUENCE ELEMENT IS1111A"/>
    <property type="match status" value="1"/>
</dbReference>
<dbReference type="InterPro" id="IPR003346">
    <property type="entry name" value="Transposase_20"/>
</dbReference>
<gene>
    <name evidence="4" type="ORF">ACFQ2X_11915</name>
</gene>
<dbReference type="InterPro" id="IPR047650">
    <property type="entry name" value="Transpos_IS110"/>
</dbReference>
<feature type="domain" description="Transposase IS110-like N-terminal" evidence="2">
    <location>
        <begin position="9"/>
        <end position="104"/>
    </location>
</feature>
<dbReference type="RefSeq" id="WP_377564023.1">
    <property type="nucleotide sequence ID" value="NZ_JBHTLR010000013.1"/>
</dbReference>
<keyword evidence="5" id="KW-1185">Reference proteome</keyword>
<dbReference type="Proteomes" id="UP001597264">
    <property type="component" value="Unassembled WGS sequence"/>
</dbReference>
<dbReference type="PANTHER" id="PTHR33055:SF13">
    <property type="entry name" value="TRANSPOSASE"/>
    <property type="match status" value="1"/>
</dbReference>
<keyword evidence="1" id="KW-0472">Membrane</keyword>
<evidence type="ECO:0000313" key="5">
    <source>
        <dbReference type="Proteomes" id="UP001597264"/>
    </source>
</evidence>
<evidence type="ECO:0000256" key="1">
    <source>
        <dbReference type="SAM" id="Phobius"/>
    </source>
</evidence>
<proteinExistence type="predicted"/>
<dbReference type="EMBL" id="JBHTLR010000013">
    <property type="protein sequence ID" value="MFD1217308.1"/>
    <property type="molecule type" value="Genomic_DNA"/>
</dbReference>
<organism evidence="4 5">
    <name type="scientific">Microbulbifer celer</name>
    <dbReference type="NCBI Taxonomy" id="435905"/>
    <lineage>
        <taxon>Bacteria</taxon>
        <taxon>Pseudomonadati</taxon>
        <taxon>Pseudomonadota</taxon>
        <taxon>Gammaproteobacteria</taxon>
        <taxon>Cellvibrionales</taxon>
        <taxon>Microbulbiferaceae</taxon>
        <taxon>Microbulbifer</taxon>
    </lineage>
</organism>
<protein>
    <submittedName>
        <fullName evidence="4">IS110 family transposase</fullName>
    </submittedName>
</protein>
<feature type="non-terminal residue" evidence="4">
    <location>
        <position position="1"/>
    </location>
</feature>
<dbReference type="Pfam" id="PF02371">
    <property type="entry name" value="Transposase_20"/>
    <property type="match status" value="1"/>
</dbReference>
<evidence type="ECO:0000313" key="4">
    <source>
        <dbReference type="EMBL" id="MFD1217308.1"/>
    </source>
</evidence>
<evidence type="ECO:0000259" key="3">
    <source>
        <dbReference type="Pfam" id="PF02371"/>
    </source>
</evidence>
<keyword evidence="1" id="KW-0812">Transmembrane</keyword>
<evidence type="ECO:0000259" key="2">
    <source>
        <dbReference type="Pfam" id="PF01548"/>
    </source>
</evidence>
<feature type="transmembrane region" description="Helical" evidence="1">
    <location>
        <begin position="21"/>
        <end position="40"/>
    </location>
</feature>
<comment type="caution">
    <text evidence="4">The sequence shown here is derived from an EMBL/GenBank/DDBJ whole genome shotgun (WGS) entry which is preliminary data.</text>
</comment>
<feature type="domain" description="Transposase IS116/IS110/IS902 C-terminal" evidence="3">
    <location>
        <begin position="149"/>
        <end position="231"/>
    </location>
</feature>
<sequence length="268" mass="29987">ILKRYRIERITMEATGRYEMAFASLAFEMGMPVAIVRPILVRQFAKAADQLAKTDKIDAKIIARFSAVMQPRLTAQRSKNLQLIKDSVTRRRQLINMRTQESNREKVSGEEVARSCNRLIKAINKDIEWTENKLAKAVNDEPAWSERKQLLDSVPGVGNALVWTLLSEMPELGTLNNKEIAALAGLAPINRDSGKTKGKRRILGGRHSVRTTLYMATLSATQCNPVIGGFYKHLVGQGKHKKVALTAAMRKLLTILNAMVREGQAWAH</sequence>
<accession>A0ABW3U8S0</accession>
<keyword evidence="1" id="KW-1133">Transmembrane helix</keyword>
<reference evidence="5" key="1">
    <citation type="journal article" date="2019" name="Int. J. Syst. Evol. Microbiol.">
        <title>The Global Catalogue of Microorganisms (GCM) 10K type strain sequencing project: providing services to taxonomists for standard genome sequencing and annotation.</title>
        <authorList>
            <consortium name="The Broad Institute Genomics Platform"/>
            <consortium name="The Broad Institute Genome Sequencing Center for Infectious Disease"/>
            <person name="Wu L."/>
            <person name="Ma J."/>
        </authorList>
    </citation>
    <scope>NUCLEOTIDE SEQUENCE [LARGE SCALE GENOMIC DNA]</scope>
    <source>
        <strain evidence="5">CCUG 54356</strain>
    </source>
</reference>
<dbReference type="InterPro" id="IPR002525">
    <property type="entry name" value="Transp_IS110-like_N"/>
</dbReference>